<keyword evidence="3" id="KW-0677">Repeat</keyword>
<keyword evidence="11" id="KW-1185">Reference proteome</keyword>
<keyword evidence="7" id="KW-0812">Transmembrane</keyword>
<dbReference type="Gene3D" id="1.25.40.10">
    <property type="entry name" value="Tetratricopeptide repeat domain"/>
    <property type="match status" value="3"/>
</dbReference>
<keyword evidence="4 6" id="KW-0802">TPR repeat</keyword>
<protein>
    <submittedName>
        <fullName evidence="10">Tetratricopeptide repeat protein</fullName>
    </submittedName>
</protein>
<keyword evidence="2" id="KW-0963">Cytoplasm</keyword>
<dbReference type="Pfam" id="PF07568">
    <property type="entry name" value="HisKA_2"/>
    <property type="match status" value="1"/>
</dbReference>
<gene>
    <name evidence="10" type="ORF">JMN32_12150</name>
</gene>
<dbReference type="GO" id="GO:0005737">
    <property type="term" value="C:cytoplasm"/>
    <property type="evidence" value="ECO:0007669"/>
    <property type="project" value="UniProtKB-SubCell"/>
</dbReference>
<evidence type="ECO:0000256" key="6">
    <source>
        <dbReference type="PROSITE-ProRule" id="PRU00339"/>
    </source>
</evidence>
<dbReference type="InterPro" id="IPR011990">
    <property type="entry name" value="TPR-like_helical_dom_sf"/>
</dbReference>
<dbReference type="InterPro" id="IPR011495">
    <property type="entry name" value="Sig_transdc_His_kin_sub2_dim/P"/>
</dbReference>
<dbReference type="SUPFAM" id="SSF48452">
    <property type="entry name" value="TPR-like"/>
    <property type="match status" value="2"/>
</dbReference>
<dbReference type="Pfam" id="PF13374">
    <property type="entry name" value="TPR_10"/>
    <property type="match status" value="2"/>
</dbReference>
<reference evidence="10" key="1">
    <citation type="submission" date="2021-01" db="EMBL/GenBank/DDBJ databases">
        <title>Fulvivirga kasyanovii gen. nov., sp nov., a novel member of the phylum Bacteroidetes isolated from seawater in a mussel farm.</title>
        <authorList>
            <person name="Zhao L.-H."/>
            <person name="Wang Z.-J."/>
        </authorList>
    </citation>
    <scope>NUCLEOTIDE SEQUENCE</scope>
    <source>
        <strain evidence="10">29W222</strain>
    </source>
</reference>
<comment type="similarity">
    <text evidence="5">Belongs to the Rap family.</text>
</comment>
<feature type="repeat" description="TPR" evidence="6">
    <location>
        <begin position="202"/>
        <end position="235"/>
    </location>
</feature>
<evidence type="ECO:0000256" key="5">
    <source>
        <dbReference type="ARBA" id="ARBA00038253"/>
    </source>
</evidence>
<keyword evidence="7" id="KW-1133">Transmembrane helix</keyword>
<evidence type="ECO:0000259" key="9">
    <source>
        <dbReference type="Pfam" id="PF07568"/>
    </source>
</evidence>
<dbReference type="RefSeq" id="WP_202856593.1">
    <property type="nucleotide sequence ID" value="NZ_JAEUGD010000042.1"/>
</dbReference>
<evidence type="ECO:0000256" key="1">
    <source>
        <dbReference type="ARBA" id="ARBA00004496"/>
    </source>
</evidence>
<evidence type="ECO:0000313" key="10">
    <source>
        <dbReference type="EMBL" id="MBL6447065.1"/>
    </source>
</evidence>
<dbReference type="InterPro" id="IPR036890">
    <property type="entry name" value="HATPase_C_sf"/>
</dbReference>
<accession>A0A937KEF2</accession>
<dbReference type="InterPro" id="IPR019734">
    <property type="entry name" value="TPR_rpt"/>
</dbReference>
<evidence type="ECO:0000313" key="11">
    <source>
        <dbReference type="Proteomes" id="UP000614216"/>
    </source>
</evidence>
<dbReference type="PROSITE" id="PS50005">
    <property type="entry name" value="TPR"/>
    <property type="match status" value="1"/>
</dbReference>
<dbReference type="Pfam" id="PF13181">
    <property type="entry name" value="TPR_8"/>
    <property type="match status" value="1"/>
</dbReference>
<dbReference type="SMART" id="SM00028">
    <property type="entry name" value="TPR"/>
    <property type="match status" value="4"/>
</dbReference>
<evidence type="ECO:0000256" key="7">
    <source>
        <dbReference type="SAM" id="Phobius"/>
    </source>
</evidence>
<evidence type="ECO:0000256" key="2">
    <source>
        <dbReference type="ARBA" id="ARBA00022490"/>
    </source>
</evidence>
<dbReference type="PANTHER" id="PTHR46630:SF1">
    <property type="entry name" value="TETRATRICOPEPTIDE REPEAT PROTEIN 29"/>
    <property type="match status" value="1"/>
</dbReference>
<evidence type="ECO:0000256" key="8">
    <source>
        <dbReference type="SAM" id="SignalP"/>
    </source>
</evidence>
<organism evidence="10 11">
    <name type="scientific">Fulvivirga marina</name>
    <dbReference type="NCBI Taxonomy" id="2494733"/>
    <lineage>
        <taxon>Bacteria</taxon>
        <taxon>Pseudomonadati</taxon>
        <taxon>Bacteroidota</taxon>
        <taxon>Cytophagia</taxon>
        <taxon>Cytophagales</taxon>
        <taxon>Fulvivirgaceae</taxon>
        <taxon>Fulvivirga</taxon>
    </lineage>
</organism>
<dbReference type="InterPro" id="IPR051476">
    <property type="entry name" value="Bac_ResReg_Asp_Phosphatase"/>
</dbReference>
<dbReference type="Gene3D" id="3.30.565.10">
    <property type="entry name" value="Histidine kinase-like ATPase, C-terminal domain"/>
    <property type="match status" value="1"/>
</dbReference>
<evidence type="ECO:0000256" key="4">
    <source>
        <dbReference type="ARBA" id="ARBA00022803"/>
    </source>
</evidence>
<sequence length="646" mass="73572">MINNIKLRGITCILKLFIFSSCLLGSTLPFCAYSQQSPSETNSDRAKKQGIQHLIRRKYQSADSAFIECISLSQKEKNYKNEGKCKSNLASSYVSQYKLSDALPLYLEAINTYEEHGFDTLYGEALLNLGWTYRNLDIYDSAMVNLHKGITVLEKLDHKKALMKGYNFLATTIRKSGAKSPEYYFNKSLSLAEEFKDTAHISTVYNNLGNFYRDKGALDSAIYYFKQSLQLKTAPNKLAITYLNLAQAYMDKGLFDQAEEALLTSYHLRREHGSSSSLFKSYLELVNLYHIKQKNDEAQYYMHQADSLAQTLSLVPSIKLEYLELKQEELRRQENYAGALALNDQILSLRDSLYNEEKQNLATRYEALFSVSKWKNAFELEAVKRQQEAATYQQNKITTRWIILVFIMLLIGALLFAKLRNTKAKVATAEAELHAQKAETERIKYQELNHRTSNLLTIFSSLITIQENDPENKENMAISKIRSQADAITSVYHLLGNTSKSAGKWINMADYIHELAHNLCSLSTLDSSQYTITGELEPIRIPEHQCNPFALIINEVITNAIKYGKDENDHLTLDMKLMKTDDEVIIFNLKDGGKGFSENISKKGEGNTLINLLSKQLRATIEYGLDGSSEFEMSFKRKGEPKPTLL</sequence>
<comment type="caution">
    <text evidence="10">The sequence shown here is derived from an EMBL/GenBank/DDBJ whole genome shotgun (WGS) entry which is preliminary data.</text>
</comment>
<feature type="signal peptide" evidence="8">
    <location>
        <begin position="1"/>
        <end position="32"/>
    </location>
</feature>
<dbReference type="Proteomes" id="UP000614216">
    <property type="component" value="Unassembled WGS sequence"/>
</dbReference>
<dbReference type="AlphaFoldDB" id="A0A937KEF2"/>
<name>A0A937KEF2_9BACT</name>
<keyword evidence="8" id="KW-0732">Signal</keyword>
<keyword evidence="7" id="KW-0472">Membrane</keyword>
<comment type="subcellular location">
    <subcellularLocation>
        <location evidence="1">Cytoplasm</location>
    </subcellularLocation>
</comment>
<feature type="transmembrane region" description="Helical" evidence="7">
    <location>
        <begin position="401"/>
        <end position="417"/>
    </location>
</feature>
<dbReference type="EMBL" id="JAEUGD010000042">
    <property type="protein sequence ID" value="MBL6447065.1"/>
    <property type="molecule type" value="Genomic_DNA"/>
</dbReference>
<dbReference type="SUPFAM" id="SSF55874">
    <property type="entry name" value="ATPase domain of HSP90 chaperone/DNA topoisomerase II/histidine kinase"/>
    <property type="match status" value="1"/>
</dbReference>
<feature type="chain" id="PRO_5037067227" evidence="8">
    <location>
        <begin position="33"/>
        <end position="646"/>
    </location>
</feature>
<proteinExistence type="inferred from homology"/>
<feature type="domain" description="Signal transduction histidine kinase subgroup 2 dimerisation and phosphoacceptor" evidence="9">
    <location>
        <begin position="447"/>
        <end position="521"/>
    </location>
</feature>
<evidence type="ECO:0000256" key="3">
    <source>
        <dbReference type="ARBA" id="ARBA00022737"/>
    </source>
</evidence>
<dbReference type="PANTHER" id="PTHR46630">
    <property type="entry name" value="TETRATRICOPEPTIDE REPEAT PROTEIN 29"/>
    <property type="match status" value="1"/>
</dbReference>